<reference evidence="2" key="2">
    <citation type="submission" date="2015-06" db="UniProtKB">
        <authorList>
            <consortium name="EnsemblPlants"/>
        </authorList>
    </citation>
    <scope>IDENTIFICATION</scope>
    <source>
        <strain evidence="2">DM1-3 516 R44</strain>
    </source>
</reference>
<protein>
    <submittedName>
        <fullName evidence="2">Uncharacterized protein</fullName>
    </submittedName>
</protein>
<feature type="compositionally biased region" description="Polar residues" evidence="1">
    <location>
        <begin position="26"/>
        <end position="36"/>
    </location>
</feature>
<proteinExistence type="predicted"/>
<dbReference type="InParanoid" id="M1DVR7"/>
<organism evidence="2 3">
    <name type="scientific">Solanum tuberosum</name>
    <name type="common">Potato</name>
    <dbReference type="NCBI Taxonomy" id="4113"/>
    <lineage>
        <taxon>Eukaryota</taxon>
        <taxon>Viridiplantae</taxon>
        <taxon>Streptophyta</taxon>
        <taxon>Embryophyta</taxon>
        <taxon>Tracheophyta</taxon>
        <taxon>Spermatophyta</taxon>
        <taxon>Magnoliopsida</taxon>
        <taxon>eudicotyledons</taxon>
        <taxon>Gunneridae</taxon>
        <taxon>Pentapetalae</taxon>
        <taxon>asterids</taxon>
        <taxon>lamiids</taxon>
        <taxon>Solanales</taxon>
        <taxon>Solanaceae</taxon>
        <taxon>Solanoideae</taxon>
        <taxon>Solaneae</taxon>
        <taxon>Solanum</taxon>
    </lineage>
</organism>
<dbReference type="PaxDb" id="4113-PGSC0003DMT400095186"/>
<dbReference type="HOGENOM" id="CLU_2113256_0_0_1"/>
<evidence type="ECO:0000313" key="2">
    <source>
        <dbReference type="EnsemblPlants" id="PGSC0003DMT400095186"/>
    </source>
</evidence>
<evidence type="ECO:0000256" key="1">
    <source>
        <dbReference type="SAM" id="MobiDB-lite"/>
    </source>
</evidence>
<reference evidence="3" key="1">
    <citation type="journal article" date="2011" name="Nature">
        <title>Genome sequence and analysis of the tuber crop potato.</title>
        <authorList>
            <consortium name="The Potato Genome Sequencing Consortium"/>
        </authorList>
    </citation>
    <scope>NUCLEOTIDE SEQUENCE [LARGE SCALE GENOMIC DNA]</scope>
    <source>
        <strain evidence="3">cv. DM1-3 516 R44</strain>
    </source>
</reference>
<name>M1DVR7_SOLTU</name>
<feature type="region of interest" description="Disordered" evidence="1">
    <location>
        <begin position="21"/>
        <end position="56"/>
    </location>
</feature>
<accession>M1DVR7</accession>
<evidence type="ECO:0000313" key="3">
    <source>
        <dbReference type="Proteomes" id="UP000011115"/>
    </source>
</evidence>
<dbReference type="Gramene" id="PGSC0003DMT400095186">
    <property type="protein sequence ID" value="PGSC0003DMT400095186"/>
    <property type="gene ID" value="PGSC0003DMG400044757"/>
</dbReference>
<sequence length="127" mass="13718">MDRRVTQACAGGSWMATCDPSRETPRNFSKCRSTAGPTDRRSGHRPWSMSVDQTPNYSLPVAKRRLTSTDHQPNHDCAVEDCSATLVEIADELGDPPFGQPIAFGILPLASSHSGSLGGTALLRESY</sequence>
<dbReference type="Proteomes" id="UP000011115">
    <property type="component" value="Unassembled WGS sequence"/>
</dbReference>
<keyword evidence="3" id="KW-1185">Reference proteome</keyword>
<dbReference type="AlphaFoldDB" id="M1DVR7"/>
<dbReference type="EnsemblPlants" id="PGSC0003DMT400095186">
    <property type="protein sequence ID" value="PGSC0003DMT400095186"/>
    <property type="gene ID" value="PGSC0003DMG400044757"/>
</dbReference>